<keyword evidence="1" id="KW-0812">Transmembrane</keyword>
<evidence type="ECO:0000256" key="1">
    <source>
        <dbReference type="SAM" id="Phobius"/>
    </source>
</evidence>
<dbReference type="KEGG" id="nfl:COO91_11010"/>
<accession>A0A2K8TCK2</accession>
<geneLocation type="plasmid" evidence="3">
    <name>pNFSY08</name>
</geneLocation>
<dbReference type="Proteomes" id="UP000232003">
    <property type="component" value="Chromosome"/>
</dbReference>
<keyword evidence="1" id="KW-0472">Membrane</keyword>
<geneLocation type="plasmid" evidence="4">
    <name>pnfsy08</name>
</geneLocation>
<keyword evidence="3" id="KW-0614">Plasmid</keyword>
<dbReference type="AlphaFoldDB" id="A0A2K8TCK2"/>
<dbReference type="EMBL" id="CP024793">
    <property type="protein sequence ID" value="AUB44765.1"/>
    <property type="molecule type" value="Genomic_DNA"/>
</dbReference>
<feature type="transmembrane region" description="Helical" evidence="1">
    <location>
        <begin position="26"/>
        <end position="48"/>
    </location>
</feature>
<dbReference type="KEGG" id="nfl:COO91_08623"/>
<sequence length="52" mass="5886">MVEVNFNVWGNGSINRSGHITSDNRYMSLFMVIKALVAMQVITTKLLIGWKT</sequence>
<evidence type="ECO:0000313" key="2">
    <source>
        <dbReference type="EMBL" id="AUB42487.1"/>
    </source>
</evidence>
<protein>
    <submittedName>
        <fullName evidence="3">Uncharacterized protein</fullName>
    </submittedName>
</protein>
<dbReference type="RefSeq" id="WP_157816794.1">
    <property type="nucleotide sequence ID" value="NZ_CAWNNC010000001.1"/>
</dbReference>
<gene>
    <name evidence="2" type="ORF">COO91_08623</name>
    <name evidence="3" type="ORF">COO91_11010</name>
</gene>
<organism evidence="3 4">
    <name type="scientific">Nostoc flagelliforme CCNUN1</name>
    <dbReference type="NCBI Taxonomy" id="2038116"/>
    <lineage>
        <taxon>Bacteria</taxon>
        <taxon>Bacillati</taxon>
        <taxon>Cyanobacteriota</taxon>
        <taxon>Cyanophyceae</taxon>
        <taxon>Nostocales</taxon>
        <taxon>Nostocaceae</taxon>
        <taxon>Nostoc</taxon>
    </lineage>
</organism>
<keyword evidence="4" id="KW-1185">Reference proteome</keyword>
<dbReference type="EMBL" id="CP024785">
    <property type="protein sequence ID" value="AUB42487.1"/>
    <property type="molecule type" value="Genomic_DNA"/>
</dbReference>
<name>A0A2K8TCK2_9NOSO</name>
<evidence type="ECO:0000313" key="3">
    <source>
        <dbReference type="EMBL" id="AUB44765.1"/>
    </source>
</evidence>
<proteinExistence type="predicted"/>
<evidence type="ECO:0000313" key="4">
    <source>
        <dbReference type="Proteomes" id="UP000232003"/>
    </source>
</evidence>
<reference evidence="3 4" key="1">
    <citation type="submission" date="2017-11" db="EMBL/GenBank/DDBJ databases">
        <title>Complete genome of a free-living desiccation-tolerant cyanobacterium and its photosynthetic adaptation to extreme terrestrial habitat.</title>
        <authorList>
            <person name="Shang J."/>
        </authorList>
    </citation>
    <scope>NUCLEOTIDE SEQUENCE [LARGE SCALE GENOMIC DNA]</scope>
    <source>
        <strain evidence="3 4">CCNUN1</strain>
        <plasmid evidence="4">pnfsy08</plasmid>
        <plasmid evidence="3">pNFSY08</plasmid>
    </source>
</reference>
<keyword evidence="1" id="KW-1133">Transmembrane helix</keyword>
<dbReference type="Proteomes" id="UP000232003">
    <property type="component" value="Plasmid pNFSY08"/>
</dbReference>